<name>A0A848AXG3_9BACT</name>
<dbReference type="RefSeq" id="WP_168962391.1">
    <property type="nucleotide sequence ID" value="NZ_JABAEW010000014.1"/>
</dbReference>
<gene>
    <name evidence="2" type="ORF">HF882_09240</name>
</gene>
<keyword evidence="1" id="KW-0732">Signal</keyword>
<organism evidence="2 3">
    <name type="scientific">Victivallis vadensis</name>
    <dbReference type="NCBI Taxonomy" id="172901"/>
    <lineage>
        <taxon>Bacteria</taxon>
        <taxon>Pseudomonadati</taxon>
        <taxon>Lentisphaerota</taxon>
        <taxon>Lentisphaeria</taxon>
        <taxon>Victivallales</taxon>
        <taxon>Victivallaceae</taxon>
        <taxon>Victivallis</taxon>
    </lineage>
</organism>
<dbReference type="SUPFAM" id="SSF51445">
    <property type="entry name" value="(Trans)glycosidases"/>
    <property type="match status" value="1"/>
</dbReference>
<feature type="chain" id="PRO_5032523532" description="Carbohydrate binding protein" evidence="1">
    <location>
        <begin position="19"/>
        <end position="669"/>
    </location>
</feature>
<proteinExistence type="predicted"/>
<dbReference type="AlphaFoldDB" id="A0A848AXG3"/>
<comment type="caution">
    <text evidence="2">The sequence shown here is derived from an EMBL/GenBank/DDBJ whole genome shotgun (WGS) entry which is preliminary data.</text>
</comment>
<dbReference type="EMBL" id="JABAEW010000014">
    <property type="protein sequence ID" value="NMD86767.1"/>
    <property type="molecule type" value="Genomic_DNA"/>
</dbReference>
<dbReference type="Proteomes" id="UP000576225">
    <property type="component" value="Unassembled WGS sequence"/>
</dbReference>
<reference evidence="2 3" key="1">
    <citation type="submission" date="2020-04" db="EMBL/GenBank/DDBJ databases">
        <authorList>
            <person name="Hitch T.C.A."/>
            <person name="Wylensek D."/>
            <person name="Clavel T."/>
        </authorList>
    </citation>
    <scope>NUCLEOTIDE SEQUENCE [LARGE SCALE GENOMIC DNA]</scope>
    <source>
        <strain evidence="2 3">COR2-253-APC-1A</strain>
    </source>
</reference>
<evidence type="ECO:0000256" key="1">
    <source>
        <dbReference type="SAM" id="SignalP"/>
    </source>
</evidence>
<protein>
    <recommendedName>
        <fullName evidence="4">Carbohydrate binding protein</fullName>
    </recommendedName>
</protein>
<evidence type="ECO:0000313" key="2">
    <source>
        <dbReference type="EMBL" id="NMD86767.1"/>
    </source>
</evidence>
<dbReference type="InterPro" id="IPR017853">
    <property type="entry name" value="GH"/>
</dbReference>
<evidence type="ECO:0000313" key="3">
    <source>
        <dbReference type="Proteomes" id="UP000576225"/>
    </source>
</evidence>
<dbReference type="Gene3D" id="3.20.20.80">
    <property type="entry name" value="Glycosidases"/>
    <property type="match status" value="1"/>
</dbReference>
<evidence type="ECO:0008006" key="4">
    <source>
        <dbReference type="Google" id="ProtNLM"/>
    </source>
</evidence>
<dbReference type="Gene3D" id="2.60.120.260">
    <property type="entry name" value="Galactose-binding domain-like"/>
    <property type="match status" value="1"/>
</dbReference>
<feature type="signal peptide" evidence="1">
    <location>
        <begin position="1"/>
        <end position="18"/>
    </location>
</feature>
<sequence length="669" mass="74616">MKWLSLFALLTCLPPAFCGGELPDLSTFTDLTKVTGGKVIQESFDRGSEGWNLPAGFAIAPRMGLNGTDALSYTRSNPDDYPILSRDIELDKDTTYTFRFQFRTEGMSVYTGKTEIRWVAGIEYYEKGKWIAGISSDANGAHLLNQPWKEVVLKTRPPRNCDRVRLIFYLESNYVGKIFYDNVVIEPESKIGAEIYDTRPGNLRLNGKGHIELRAALFGSERQNPDDLAMLVDAGGRRQLLRGRDGCYAGDFGGFPDGEVTVKASLLNLRSKTIITAKTFRLHAGETTRVAGTSEIDDAGFTRVDGRKFLPVGFFGDNLTDADMKRLQSAQVNCYMPYTSMFMGKDGAYVESFEEVAGTMDRFQQHGIKVLFALNGQNPSQGGFVRKEYDGIKGVREISEAFIRRLAAHPAMLGYYLSDENPVHELPYIRSIRETAAKLDPDHFSVTLTFVPDDFPFYASTGDVLAVDNYPIDDNRHPTITPIYDVMKTANALKIPVWFVPQAFSWGGFKNLKPDQKEEFARYPFPTEQQLRAMTLAGAIAGAKGFLFYNYHSIFKTGEEFQPGSAEENWKRVTPVVSMLRELEPFLLSEETTPKIQVRSIAPQKIGAAVWKNGDEIRVAVTGNGPGKAAATITVPGYPNLRSRYGLTENLGGGKYRFKCSDIDSDLLY</sequence>
<accession>A0A848AXG3</accession>